<feature type="region of interest" description="Disordered" evidence="6">
    <location>
        <begin position="266"/>
        <end position="315"/>
    </location>
</feature>
<dbReference type="GO" id="GO:0000480">
    <property type="term" value="P:endonucleolytic cleavage in 5'-ETS of tricistronic rRNA transcript (SSU-rRNA, 5.8S rRNA, LSU-rRNA)"/>
    <property type="evidence" value="ECO:0007669"/>
    <property type="project" value="TreeGrafter"/>
</dbReference>
<dbReference type="CDD" id="cd12263">
    <property type="entry name" value="RRM_ABT1_like"/>
    <property type="match status" value="1"/>
</dbReference>
<dbReference type="AlphaFoldDB" id="A0A061BAC7"/>
<evidence type="ECO:0000313" key="7">
    <source>
        <dbReference type="EMBL" id="CDR43868.1"/>
    </source>
</evidence>
<dbReference type="Gene3D" id="3.30.70.330">
    <property type="match status" value="1"/>
</dbReference>
<dbReference type="GO" id="GO:0000472">
    <property type="term" value="P:endonucleolytic cleavage to generate mature 5'-end of SSU-rRNA from (SSU-rRNA, 5.8S rRNA, LSU-rRNA)"/>
    <property type="evidence" value="ECO:0007669"/>
    <property type="project" value="TreeGrafter"/>
</dbReference>
<comment type="similarity">
    <text evidence="2">Belongs to the ESF2/ABP1 family.</text>
</comment>
<evidence type="ECO:0000256" key="3">
    <source>
        <dbReference type="ARBA" id="ARBA00022884"/>
    </source>
</evidence>
<evidence type="ECO:0000256" key="2">
    <source>
        <dbReference type="ARBA" id="ARBA00005819"/>
    </source>
</evidence>
<name>A0A061BAC7_RHOTO</name>
<gene>
    <name evidence="7" type="ORF">RHTO0S_08e07338g</name>
</gene>
<feature type="compositionally biased region" description="Basic and acidic residues" evidence="6">
    <location>
        <begin position="31"/>
        <end position="50"/>
    </location>
</feature>
<dbReference type="SUPFAM" id="SSF54928">
    <property type="entry name" value="RNA-binding domain, RBD"/>
    <property type="match status" value="1"/>
</dbReference>
<dbReference type="InterPro" id="IPR039119">
    <property type="entry name" value="ABT1/Esf2"/>
</dbReference>
<feature type="compositionally biased region" description="Low complexity" evidence="6">
    <location>
        <begin position="16"/>
        <end position="30"/>
    </location>
</feature>
<dbReference type="GO" id="GO:0005730">
    <property type="term" value="C:nucleolus"/>
    <property type="evidence" value="ECO:0007669"/>
    <property type="project" value="UniProtKB-SubCell"/>
</dbReference>
<dbReference type="EMBL" id="LK052943">
    <property type="protein sequence ID" value="CDR43868.1"/>
    <property type="molecule type" value="Genomic_DNA"/>
</dbReference>
<evidence type="ECO:0000256" key="6">
    <source>
        <dbReference type="SAM" id="MobiDB-lite"/>
    </source>
</evidence>
<evidence type="ECO:0000256" key="4">
    <source>
        <dbReference type="ARBA" id="ARBA00023242"/>
    </source>
</evidence>
<keyword evidence="3" id="KW-0694">RNA-binding</keyword>
<comment type="subcellular location">
    <subcellularLocation>
        <location evidence="1">Nucleus</location>
        <location evidence="1">Nucleolus</location>
    </subcellularLocation>
</comment>
<accession>A0A061BAC7</accession>
<dbReference type="OrthoDB" id="287393at2759"/>
<reference evidence="7" key="1">
    <citation type="journal article" date="2014" name="Genome Announc.">
        <title>Draft genome sequence of Rhodosporidium toruloides CECT1137, an oleaginous yeast of biotechnological interest.</title>
        <authorList>
            <person name="Morin N."/>
            <person name="Calcas X."/>
            <person name="Devillers H."/>
            <person name="Durrens P."/>
            <person name="Sherman D.J."/>
            <person name="Nicaud J.-M."/>
            <person name="Neuveglise C."/>
        </authorList>
    </citation>
    <scope>NUCLEOTIDE SEQUENCE</scope>
    <source>
        <strain evidence="7">CECT1137</strain>
    </source>
</reference>
<feature type="region of interest" description="Disordered" evidence="6">
    <location>
        <begin position="1"/>
        <end position="97"/>
    </location>
</feature>
<dbReference type="GO" id="GO:0000447">
    <property type="term" value="P:endonucleolytic cleavage in ITS1 to separate SSU-rRNA from 5.8S rRNA and LSU-rRNA from tricistronic rRNA transcript (SSU-rRNA, 5.8S rRNA, LSU-rRNA)"/>
    <property type="evidence" value="ECO:0007669"/>
    <property type="project" value="TreeGrafter"/>
</dbReference>
<protein>
    <recommendedName>
        <fullName evidence="5">18S rRNA factor 2</fullName>
    </recommendedName>
</protein>
<feature type="compositionally biased region" description="Acidic residues" evidence="6">
    <location>
        <begin position="67"/>
        <end position="80"/>
    </location>
</feature>
<proteinExistence type="inferred from homology"/>
<keyword evidence="4" id="KW-0539">Nucleus</keyword>
<dbReference type="GO" id="GO:0034462">
    <property type="term" value="P:small-subunit processome assembly"/>
    <property type="evidence" value="ECO:0007669"/>
    <property type="project" value="TreeGrafter"/>
</dbReference>
<dbReference type="InterPro" id="IPR035979">
    <property type="entry name" value="RBD_domain_sf"/>
</dbReference>
<feature type="compositionally biased region" description="Basic and acidic residues" evidence="6">
    <location>
        <begin position="298"/>
        <end position="315"/>
    </location>
</feature>
<evidence type="ECO:0000256" key="1">
    <source>
        <dbReference type="ARBA" id="ARBA00004604"/>
    </source>
</evidence>
<dbReference type="GO" id="GO:0003723">
    <property type="term" value="F:RNA binding"/>
    <property type="evidence" value="ECO:0007669"/>
    <property type="project" value="UniProtKB-KW"/>
</dbReference>
<dbReference type="InterPro" id="IPR012677">
    <property type="entry name" value="Nucleotide-bd_a/b_plait_sf"/>
</dbReference>
<dbReference type="InterPro" id="IPR034353">
    <property type="entry name" value="ABT1/ESF2_RRM"/>
</dbReference>
<evidence type="ECO:0000256" key="5">
    <source>
        <dbReference type="ARBA" id="ARBA00032634"/>
    </source>
</evidence>
<sequence length="326" mass="36684">MPATTLKSAGKKRRASSGAAAASPRASTSRDTLDRDDGHTVEDAKGDDSRLAAFLQENEADKGDNAGEVEVDEADEDQGGLEDSMAQENADDKELSERDLLARTTLPEHLLPRSLKKGAKTPGLVYLSRLPPGMGPASVRDLMSRYGDVGRLYLEPANKEKGLNRKKKEKHQSHRFKEGWVEFEDKRVARSVAEMLNAQPIGGKREWKDDVWTMKYLPRFRWDQLSEQFALERATQTSLLRFHLSSTRTQNEAYLTAVERARTNKKIEEKAASRGKQAKKRGAEEDGEESKRKRFRQRERVDLGEKEKRSAKDGEGALQSVLGRLF</sequence>
<dbReference type="PANTHER" id="PTHR12311:SF7">
    <property type="entry name" value="ACTIVATOR OF BASAL TRANSCRIPTION 1"/>
    <property type="match status" value="1"/>
</dbReference>
<dbReference type="PANTHER" id="PTHR12311">
    <property type="entry name" value="ACTIVATOR OF BASAL TRANSCRIPTION 1"/>
    <property type="match status" value="1"/>
</dbReference>
<organism evidence="7">
    <name type="scientific">Rhodotorula toruloides</name>
    <name type="common">Yeast</name>
    <name type="synonym">Rhodosporidium toruloides</name>
    <dbReference type="NCBI Taxonomy" id="5286"/>
    <lineage>
        <taxon>Eukaryota</taxon>
        <taxon>Fungi</taxon>
        <taxon>Dikarya</taxon>
        <taxon>Basidiomycota</taxon>
        <taxon>Pucciniomycotina</taxon>
        <taxon>Microbotryomycetes</taxon>
        <taxon>Sporidiobolales</taxon>
        <taxon>Sporidiobolaceae</taxon>
        <taxon>Rhodotorula</taxon>
    </lineage>
</organism>